<protein>
    <submittedName>
        <fullName evidence="1">Uncharacterized protein</fullName>
    </submittedName>
</protein>
<dbReference type="Proteomes" id="UP000828941">
    <property type="component" value="Chromosome 10"/>
</dbReference>
<dbReference type="EMBL" id="CM039435">
    <property type="protein sequence ID" value="KAI4318291.1"/>
    <property type="molecule type" value="Genomic_DNA"/>
</dbReference>
<accession>A0ACB9M2Y2</accession>
<evidence type="ECO:0000313" key="1">
    <source>
        <dbReference type="EMBL" id="KAI4318291.1"/>
    </source>
</evidence>
<evidence type="ECO:0000313" key="2">
    <source>
        <dbReference type="Proteomes" id="UP000828941"/>
    </source>
</evidence>
<comment type="caution">
    <text evidence="1">The sequence shown here is derived from an EMBL/GenBank/DDBJ whole genome shotgun (WGS) entry which is preliminary data.</text>
</comment>
<reference evidence="1 2" key="1">
    <citation type="journal article" date="2022" name="DNA Res.">
        <title>Chromosomal-level genome assembly of the orchid tree Bauhinia variegata (Leguminosae; Cercidoideae) supports the allotetraploid origin hypothesis of Bauhinia.</title>
        <authorList>
            <person name="Zhong Y."/>
            <person name="Chen Y."/>
            <person name="Zheng D."/>
            <person name="Pang J."/>
            <person name="Liu Y."/>
            <person name="Luo S."/>
            <person name="Meng S."/>
            <person name="Qian L."/>
            <person name="Wei D."/>
            <person name="Dai S."/>
            <person name="Zhou R."/>
        </authorList>
    </citation>
    <scope>NUCLEOTIDE SEQUENCE [LARGE SCALE GENOMIC DNA]</scope>
    <source>
        <strain evidence="1">BV-YZ2020</strain>
    </source>
</reference>
<gene>
    <name evidence="1" type="ORF">L6164_026078</name>
</gene>
<proteinExistence type="predicted"/>
<name>A0ACB9M2Y2_BAUVA</name>
<keyword evidence="2" id="KW-1185">Reference proteome</keyword>
<sequence length="120" mass="13454">MEVQRRMVNEKSRILIFGGTGYIGKYTVKASIALGHPTFIYSRPLNAESSPSKIQLFQEFTSMGATFIHGELEYDQIVAAIKKVDIVISTLAYPQVLDQLKIIDAIKVASNIKVRNTFFL</sequence>
<organism evidence="1 2">
    <name type="scientific">Bauhinia variegata</name>
    <name type="common">Purple orchid tree</name>
    <name type="synonym">Phanera variegata</name>
    <dbReference type="NCBI Taxonomy" id="167791"/>
    <lineage>
        <taxon>Eukaryota</taxon>
        <taxon>Viridiplantae</taxon>
        <taxon>Streptophyta</taxon>
        <taxon>Embryophyta</taxon>
        <taxon>Tracheophyta</taxon>
        <taxon>Spermatophyta</taxon>
        <taxon>Magnoliopsida</taxon>
        <taxon>eudicotyledons</taxon>
        <taxon>Gunneridae</taxon>
        <taxon>Pentapetalae</taxon>
        <taxon>rosids</taxon>
        <taxon>fabids</taxon>
        <taxon>Fabales</taxon>
        <taxon>Fabaceae</taxon>
        <taxon>Cercidoideae</taxon>
        <taxon>Cercideae</taxon>
        <taxon>Bauhiniinae</taxon>
        <taxon>Bauhinia</taxon>
    </lineage>
</organism>